<accession>A0A326U905</accession>
<evidence type="ECO:0000313" key="9">
    <source>
        <dbReference type="EMBL" id="PZW23307.1"/>
    </source>
</evidence>
<keyword evidence="2 3" id="KW-0560">Oxidoreductase</keyword>
<comment type="caution">
    <text evidence="9">The sequence shown here is derived from an EMBL/GenBank/DDBJ whole genome shotgun (WGS) entry which is preliminary data.</text>
</comment>
<keyword evidence="5" id="KW-0520">NAD</keyword>
<feature type="active site" description="Proton donor" evidence="4">
    <location>
        <position position="107"/>
    </location>
</feature>
<dbReference type="PROSITE" id="PS00074">
    <property type="entry name" value="GLFV_DEHYDROGENASE"/>
    <property type="match status" value="1"/>
</dbReference>
<dbReference type="SUPFAM" id="SSF51735">
    <property type="entry name" value="NAD(P)-binding Rossmann-fold domains"/>
    <property type="match status" value="1"/>
</dbReference>
<gene>
    <name evidence="9" type="ORF">EI42_05105</name>
</gene>
<feature type="binding site" evidence="5">
    <location>
        <position position="191"/>
    </location>
    <ligand>
        <name>NAD(+)</name>
        <dbReference type="ChEBI" id="CHEBI:57540"/>
    </ligand>
</feature>
<feature type="binding site" evidence="5">
    <location>
        <position position="95"/>
    </location>
    <ligand>
        <name>substrate</name>
    </ligand>
</feature>
<evidence type="ECO:0000256" key="6">
    <source>
        <dbReference type="PIRSR" id="PIRSR000185-3"/>
    </source>
</evidence>
<dbReference type="Gene3D" id="3.40.50.720">
    <property type="entry name" value="NAD(P)-binding Rossmann-like Domain"/>
    <property type="match status" value="1"/>
</dbReference>
<dbReference type="GO" id="GO:0004352">
    <property type="term" value="F:glutamate dehydrogenase (NAD+) activity"/>
    <property type="evidence" value="ECO:0007669"/>
    <property type="project" value="TreeGrafter"/>
</dbReference>
<dbReference type="InterPro" id="IPR014362">
    <property type="entry name" value="Glu_DH"/>
</dbReference>
<dbReference type="InterPro" id="IPR036291">
    <property type="entry name" value="NAD(P)-bd_dom_sf"/>
</dbReference>
<keyword evidence="10" id="KW-1185">Reference proteome</keyword>
<evidence type="ECO:0000256" key="3">
    <source>
        <dbReference type="PIRNR" id="PIRNR000185"/>
    </source>
</evidence>
<dbReference type="GO" id="GO:0006538">
    <property type="term" value="P:L-glutamate catabolic process"/>
    <property type="evidence" value="ECO:0007669"/>
    <property type="project" value="TreeGrafter"/>
</dbReference>
<dbReference type="InterPro" id="IPR006096">
    <property type="entry name" value="Glu/Leu/Phe/Val/Trp_DH_C"/>
</dbReference>
<dbReference type="PANTHER" id="PTHR11606">
    <property type="entry name" value="GLUTAMATE DEHYDROGENASE"/>
    <property type="match status" value="1"/>
</dbReference>
<feature type="binding site" evidence="5">
    <location>
        <position position="350"/>
    </location>
    <ligand>
        <name>substrate</name>
    </ligand>
</feature>
<evidence type="ECO:0000256" key="4">
    <source>
        <dbReference type="PIRSR" id="PIRSR000185-1"/>
    </source>
</evidence>
<evidence type="ECO:0000256" key="2">
    <source>
        <dbReference type="ARBA" id="ARBA00023002"/>
    </source>
</evidence>
<dbReference type="PIRSF" id="PIRSF000185">
    <property type="entry name" value="Glu_DH"/>
    <property type="match status" value="1"/>
</dbReference>
<dbReference type="SUPFAM" id="SSF53223">
    <property type="entry name" value="Aminoacid dehydrogenase-like, N-terminal domain"/>
    <property type="match status" value="1"/>
</dbReference>
<dbReference type="FunFam" id="3.40.50.10860:FF:000003">
    <property type="entry name" value="Glutamate dehydrogenase"/>
    <property type="match status" value="1"/>
</dbReference>
<reference evidence="9 10" key="1">
    <citation type="submission" date="2018-06" db="EMBL/GenBank/DDBJ databases">
        <title>Genomic Encyclopedia of Archaeal and Bacterial Type Strains, Phase II (KMG-II): from individual species to whole genera.</title>
        <authorList>
            <person name="Goeker M."/>
        </authorList>
    </citation>
    <scope>NUCLEOTIDE SEQUENCE [LARGE SCALE GENOMIC DNA]</scope>
    <source>
        <strain evidence="9 10">ATCC BAA-1881</strain>
    </source>
</reference>
<dbReference type="AlphaFoldDB" id="A0A326U905"/>
<sequence>MAIDVMNPYEMAVAQFDEAAERLGLSQAMRAILRKPKRELIVNFPVRMDNGDVEMFTGYRVQHNINRGPAKGGIRFSPEVSLDEVRALAMWMTWKCAVVGIPYGGAKGGVICDPHKMSMAEIERLTRRYATEISILIGPDSDIPAPDMNTNPQVMAWIMDTYSMHQGYSVPAVITGKPLAIGGSEGRLEATARGVQVVALEAMQDMNMQPEKCRVVIQGFGNVGGIAARLLHESGCKVIGISDISGGLYNPDGIDIPKATRFSREHGGLRGFPEAEEITNAELLTLPCDVLIPAALENQITGHNAAQINTRLIIEAANGPTTPEADAILNERGITVVPDILANAGGVTVSYFEWVQDLQRFFWAEDEINMRLEKIMKRSYQAVKAKAEEQRTNLRMGAYLLAVARVAEATEIRGVYP</sequence>
<dbReference type="CDD" id="cd01076">
    <property type="entry name" value="NAD_bind_1_Glu_DH"/>
    <property type="match status" value="1"/>
</dbReference>
<dbReference type="GO" id="GO:0000166">
    <property type="term" value="F:nucleotide binding"/>
    <property type="evidence" value="ECO:0007669"/>
    <property type="project" value="UniProtKB-KW"/>
</dbReference>
<dbReference type="PANTHER" id="PTHR11606:SF13">
    <property type="entry name" value="GLUTAMATE DEHYDROGENASE 1, MITOCHONDRIAL"/>
    <property type="match status" value="1"/>
</dbReference>
<keyword evidence="5" id="KW-0547">Nucleotide-binding</keyword>
<dbReference type="InterPro" id="IPR006097">
    <property type="entry name" value="Glu/Leu/Phe/Val/Trp_DH_dimer"/>
</dbReference>
<protein>
    <recommendedName>
        <fullName evidence="3">Glutamate dehydrogenase</fullName>
    </recommendedName>
</protein>
<dbReference type="OrthoDB" id="9803297at2"/>
<evidence type="ECO:0000256" key="1">
    <source>
        <dbReference type="ARBA" id="ARBA00006382"/>
    </source>
</evidence>
<dbReference type="RefSeq" id="WP_111325383.1">
    <property type="nucleotide sequence ID" value="NZ_BIFX01000001.1"/>
</dbReference>
<dbReference type="EMBL" id="QKUF01000027">
    <property type="protein sequence ID" value="PZW23307.1"/>
    <property type="molecule type" value="Genomic_DNA"/>
</dbReference>
<dbReference type="Proteomes" id="UP000248806">
    <property type="component" value="Unassembled WGS sequence"/>
</dbReference>
<dbReference type="InterPro" id="IPR033922">
    <property type="entry name" value="NAD_bind_Glu_DH"/>
</dbReference>
<feature type="binding site" evidence="5">
    <location>
        <position position="222"/>
    </location>
    <ligand>
        <name>NAD(+)</name>
        <dbReference type="ChEBI" id="CHEBI:57540"/>
    </ligand>
</feature>
<organism evidence="9 10">
    <name type="scientific">Thermosporothrix hazakensis</name>
    <dbReference type="NCBI Taxonomy" id="644383"/>
    <lineage>
        <taxon>Bacteria</taxon>
        <taxon>Bacillati</taxon>
        <taxon>Chloroflexota</taxon>
        <taxon>Ktedonobacteria</taxon>
        <taxon>Ktedonobacterales</taxon>
        <taxon>Thermosporotrichaceae</taxon>
        <taxon>Thermosporothrix</taxon>
    </lineage>
</organism>
<proteinExistence type="inferred from homology"/>
<name>A0A326U905_THEHA</name>
<dbReference type="InterPro" id="IPR046346">
    <property type="entry name" value="Aminoacid_DH-like_N_sf"/>
</dbReference>
<evidence type="ECO:0000313" key="10">
    <source>
        <dbReference type="Proteomes" id="UP000248806"/>
    </source>
</evidence>
<feature type="binding site" evidence="5">
    <location>
        <position position="71"/>
    </location>
    <ligand>
        <name>substrate</name>
    </ligand>
</feature>
<dbReference type="InterPro" id="IPR006095">
    <property type="entry name" value="Glu/Leu/Phe/Val/Trp_DH"/>
</dbReference>
<evidence type="ECO:0000259" key="8">
    <source>
        <dbReference type="SMART" id="SM00839"/>
    </source>
</evidence>
<dbReference type="SMART" id="SM00839">
    <property type="entry name" value="ELFV_dehydrog"/>
    <property type="match status" value="1"/>
</dbReference>
<dbReference type="Pfam" id="PF02812">
    <property type="entry name" value="ELFV_dehydrog_N"/>
    <property type="match status" value="1"/>
</dbReference>
<comment type="similarity">
    <text evidence="1 3 7">Belongs to the Glu/Leu/Phe/Val dehydrogenases family.</text>
</comment>
<dbReference type="Gene3D" id="3.40.50.10860">
    <property type="entry name" value="Leucine Dehydrogenase, chain A, domain 1"/>
    <property type="match status" value="1"/>
</dbReference>
<dbReference type="InterPro" id="IPR033524">
    <property type="entry name" value="Glu/Leu/Phe/Val_DH_AS"/>
</dbReference>
<feature type="site" description="Important for catalysis" evidence="6">
    <location>
        <position position="147"/>
    </location>
</feature>
<feature type="domain" description="Glutamate/phenylalanine/leucine/valine/L-tryptophan dehydrogenase C-terminal" evidence="8">
    <location>
        <begin position="184"/>
        <end position="414"/>
    </location>
</feature>
<dbReference type="Pfam" id="PF00208">
    <property type="entry name" value="ELFV_dehydrog"/>
    <property type="match status" value="1"/>
</dbReference>
<evidence type="ECO:0000256" key="7">
    <source>
        <dbReference type="RuleBase" id="RU004417"/>
    </source>
</evidence>
<dbReference type="PRINTS" id="PR00082">
    <property type="entry name" value="GLFDHDRGNASE"/>
</dbReference>
<evidence type="ECO:0000256" key="5">
    <source>
        <dbReference type="PIRSR" id="PIRSR000185-2"/>
    </source>
</evidence>